<dbReference type="GO" id="GO:0016709">
    <property type="term" value="F:oxidoreductase activity, acting on paired donors, with incorporation or reduction of molecular oxygen, NAD(P)H as one donor, and incorporation of one atom of oxygen"/>
    <property type="evidence" value="ECO:0007669"/>
    <property type="project" value="UniProtKB-ARBA"/>
</dbReference>
<evidence type="ECO:0000256" key="4">
    <source>
        <dbReference type="ARBA" id="ARBA00023002"/>
    </source>
</evidence>
<dbReference type="Pfam" id="PF07976">
    <property type="entry name" value="Phe_hydrox_dim"/>
    <property type="match status" value="1"/>
</dbReference>
<organism evidence="8 9">
    <name type="scientific">Lophiotrema nucula</name>
    <dbReference type="NCBI Taxonomy" id="690887"/>
    <lineage>
        <taxon>Eukaryota</taxon>
        <taxon>Fungi</taxon>
        <taxon>Dikarya</taxon>
        <taxon>Ascomycota</taxon>
        <taxon>Pezizomycotina</taxon>
        <taxon>Dothideomycetes</taxon>
        <taxon>Pleosporomycetidae</taxon>
        <taxon>Pleosporales</taxon>
        <taxon>Lophiotremataceae</taxon>
        <taxon>Lophiotrema</taxon>
    </lineage>
</organism>
<reference evidence="8" key="1">
    <citation type="journal article" date="2020" name="Stud. Mycol.">
        <title>101 Dothideomycetes genomes: a test case for predicting lifestyles and emergence of pathogens.</title>
        <authorList>
            <person name="Haridas S."/>
            <person name="Albert R."/>
            <person name="Binder M."/>
            <person name="Bloem J."/>
            <person name="Labutti K."/>
            <person name="Salamov A."/>
            <person name="Andreopoulos B."/>
            <person name="Baker S."/>
            <person name="Barry K."/>
            <person name="Bills G."/>
            <person name="Bluhm B."/>
            <person name="Cannon C."/>
            <person name="Castanera R."/>
            <person name="Culley D."/>
            <person name="Daum C."/>
            <person name="Ezra D."/>
            <person name="Gonzalez J."/>
            <person name="Henrissat B."/>
            <person name="Kuo A."/>
            <person name="Liang C."/>
            <person name="Lipzen A."/>
            <person name="Lutzoni F."/>
            <person name="Magnuson J."/>
            <person name="Mondo S."/>
            <person name="Nolan M."/>
            <person name="Ohm R."/>
            <person name="Pangilinan J."/>
            <person name="Park H.-J."/>
            <person name="Ramirez L."/>
            <person name="Alfaro M."/>
            <person name="Sun H."/>
            <person name="Tritt A."/>
            <person name="Yoshinaga Y."/>
            <person name="Zwiers L.-H."/>
            <person name="Turgeon B."/>
            <person name="Goodwin S."/>
            <person name="Spatafora J."/>
            <person name="Crous P."/>
            <person name="Grigoriev I."/>
        </authorList>
    </citation>
    <scope>NUCLEOTIDE SEQUENCE</scope>
    <source>
        <strain evidence="8">CBS 627.86</strain>
    </source>
</reference>
<dbReference type="InterPro" id="IPR050641">
    <property type="entry name" value="RIFMO-like"/>
</dbReference>
<dbReference type="PRINTS" id="PR00420">
    <property type="entry name" value="RNGMNOXGNASE"/>
</dbReference>
<gene>
    <name evidence="8" type="ORF">BDV96DRAFT_605639</name>
</gene>
<accession>A0A6A5YN90</accession>
<keyword evidence="9" id="KW-1185">Reference proteome</keyword>
<proteinExistence type="inferred from homology"/>
<dbReference type="Pfam" id="PF01494">
    <property type="entry name" value="FAD_binding_3"/>
    <property type="match status" value="1"/>
</dbReference>
<dbReference type="Gene3D" id="3.40.30.20">
    <property type="match status" value="1"/>
</dbReference>
<evidence type="ECO:0000313" key="8">
    <source>
        <dbReference type="EMBL" id="KAF2108585.1"/>
    </source>
</evidence>
<keyword evidence="4" id="KW-0560">Oxidoreductase</keyword>
<dbReference type="Gene3D" id="3.50.50.60">
    <property type="entry name" value="FAD/NAD(P)-binding domain"/>
    <property type="match status" value="1"/>
</dbReference>
<dbReference type="PANTHER" id="PTHR43004:SF20">
    <property type="entry name" value="2-MONOOXYGENASE, PUTATIVE (AFU_ORTHOLOGUE AFUA_1G13660)-RELATED"/>
    <property type="match status" value="1"/>
</dbReference>
<evidence type="ECO:0000259" key="6">
    <source>
        <dbReference type="Pfam" id="PF01494"/>
    </source>
</evidence>
<dbReference type="PANTHER" id="PTHR43004">
    <property type="entry name" value="TRK SYSTEM POTASSIUM UPTAKE PROTEIN"/>
    <property type="match status" value="1"/>
</dbReference>
<feature type="domain" description="Phenol hydroxylase-like C-terminal dimerisation" evidence="7">
    <location>
        <begin position="579"/>
        <end position="705"/>
    </location>
</feature>
<dbReference type="Proteomes" id="UP000799770">
    <property type="component" value="Unassembled WGS sequence"/>
</dbReference>
<dbReference type="InterPro" id="IPR012941">
    <property type="entry name" value="Phe_hydrox_C_dim_dom"/>
</dbReference>
<dbReference type="AlphaFoldDB" id="A0A6A5YN90"/>
<dbReference type="SUPFAM" id="SSF51905">
    <property type="entry name" value="FAD/NAD(P)-binding domain"/>
    <property type="match status" value="1"/>
</dbReference>
<dbReference type="InterPro" id="IPR038220">
    <property type="entry name" value="PHOX_C_sf"/>
</dbReference>
<keyword evidence="2" id="KW-0285">Flavoprotein</keyword>
<evidence type="ECO:0000259" key="7">
    <source>
        <dbReference type="Pfam" id="PF07976"/>
    </source>
</evidence>
<evidence type="ECO:0000313" key="9">
    <source>
        <dbReference type="Proteomes" id="UP000799770"/>
    </source>
</evidence>
<dbReference type="InterPro" id="IPR002938">
    <property type="entry name" value="FAD-bd"/>
</dbReference>
<dbReference type="EMBL" id="ML977347">
    <property type="protein sequence ID" value="KAF2108585.1"/>
    <property type="molecule type" value="Genomic_DNA"/>
</dbReference>
<dbReference type="OrthoDB" id="1716816at2759"/>
<name>A0A6A5YN90_9PLEO</name>
<dbReference type="GO" id="GO:0071949">
    <property type="term" value="F:FAD binding"/>
    <property type="evidence" value="ECO:0007669"/>
    <property type="project" value="InterPro"/>
</dbReference>
<comment type="similarity">
    <text evidence="1">Belongs to the PheA/TfdB FAD monooxygenase family.</text>
</comment>
<evidence type="ECO:0000256" key="3">
    <source>
        <dbReference type="ARBA" id="ARBA00022827"/>
    </source>
</evidence>
<dbReference type="SUPFAM" id="SSF52833">
    <property type="entry name" value="Thioredoxin-like"/>
    <property type="match status" value="1"/>
</dbReference>
<dbReference type="Gene3D" id="3.30.9.10">
    <property type="entry name" value="D-Amino Acid Oxidase, subunit A, domain 2"/>
    <property type="match status" value="1"/>
</dbReference>
<feature type="region of interest" description="Disordered" evidence="5">
    <location>
        <begin position="1"/>
        <end position="24"/>
    </location>
</feature>
<evidence type="ECO:0000256" key="2">
    <source>
        <dbReference type="ARBA" id="ARBA00022630"/>
    </source>
</evidence>
<sequence>MSQSIEPTTYKNGFRQPSEGEPWLFPKPGAEDVPAGPHYVTPPSVDVVTAPVNNALGQSALRSWPTIFNGTNNPDGVPDWWNPSTDVDVLIVGAGPTGLETAVSLVRQGVSFRILDKGETPLPTGRADAVLPRYLETLNSWGISTDVSEEGPIIERTAAWRDGKVLFHGRSHQSDSRFRGLHVITQGQLERIFVRDLLRHQVLVERCTTLKEYDISESENPERPIRAVIRNDKTGREETVRAKFLVGSDGASSMIRKQLKIPFHGVSTDVYWAITDGKFESDYPHAWIFGCYLSTEHGCCIIIPREDGHIRLYTQLNLSLIERVRKTRQENDPTFKEAGGKVDVHSITPEEVLEQSNRIFAPYTVKFASPLTWYAIWKVSERVAESFSSEDLRVHLAGDAAHVHSVFGAFGLNASILDAANLGWKLGYCSRGLSPIESLLPSYDKERRLHAANVVEISGKYLRYCCDSDEPVPHTHEQGKDLGAEAIKHAVRGEPYGFAKPGEKLPEQLYLADFYQKYGAFMLGLDVAYGKSNLFPRQDEAAVPVVVDNGVRAPNPRVSLDSGTTGYLYDMMKGGKYIHLIVFASSIEGLVKDNLQRFAQSLANPSGFYSRYGGRDLFNIVVVTKRLPFEIDAILAGPEFQVLKEAATIVYDDQPPDEDGHTMWGVDHGTGAVVAVRPDLWVGRTVRPDQVDELDKYFSEFLIPQVKKGVDGVNGVNGVNGTNGVNGVNGVNGLDDANGVSGVYGVNGVNGHAHTH</sequence>
<dbReference type="SUPFAM" id="SSF54373">
    <property type="entry name" value="FAD-linked reductases, C-terminal domain"/>
    <property type="match status" value="1"/>
</dbReference>
<feature type="compositionally biased region" description="Polar residues" evidence="5">
    <location>
        <begin position="1"/>
        <end position="11"/>
    </location>
</feature>
<keyword evidence="3" id="KW-0274">FAD</keyword>
<feature type="domain" description="FAD-binding" evidence="6">
    <location>
        <begin position="86"/>
        <end position="456"/>
    </location>
</feature>
<evidence type="ECO:0000256" key="5">
    <source>
        <dbReference type="SAM" id="MobiDB-lite"/>
    </source>
</evidence>
<dbReference type="InterPro" id="IPR036188">
    <property type="entry name" value="FAD/NAD-bd_sf"/>
</dbReference>
<dbReference type="InterPro" id="IPR036249">
    <property type="entry name" value="Thioredoxin-like_sf"/>
</dbReference>
<protein>
    <submittedName>
        <fullName evidence="8">FAD binding domain-containing protein</fullName>
    </submittedName>
</protein>
<evidence type="ECO:0000256" key="1">
    <source>
        <dbReference type="ARBA" id="ARBA00007801"/>
    </source>
</evidence>